<evidence type="ECO:0000256" key="8">
    <source>
        <dbReference type="ARBA" id="ARBA00023114"/>
    </source>
</evidence>
<dbReference type="Gene3D" id="2.40.160.10">
    <property type="entry name" value="Porin"/>
    <property type="match status" value="1"/>
</dbReference>
<dbReference type="InterPro" id="IPR033900">
    <property type="entry name" value="Gram_neg_porin_domain"/>
</dbReference>
<evidence type="ECO:0000256" key="9">
    <source>
        <dbReference type="ARBA" id="ARBA00023136"/>
    </source>
</evidence>
<keyword evidence="4" id="KW-1134">Transmembrane beta strand</keyword>
<dbReference type="Proteomes" id="UP001624684">
    <property type="component" value="Unassembled WGS sequence"/>
</dbReference>
<dbReference type="EMBL" id="JBJJXE010000010">
    <property type="protein sequence ID" value="MFL1732704.1"/>
    <property type="molecule type" value="Genomic_DNA"/>
</dbReference>
<evidence type="ECO:0000256" key="11">
    <source>
        <dbReference type="SAM" id="SignalP"/>
    </source>
</evidence>
<evidence type="ECO:0000256" key="6">
    <source>
        <dbReference type="ARBA" id="ARBA00022729"/>
    </source>
</evidence>
<dbReference type="PANTHER" id="PTHR34501:SF9">
    <property type="entry name" value="MAJOR OUTER MEMBRANE PROTEIN P.IA"/>
    <property type="match status" value="1"/>
</dbReference>
<organism evidence="12 13">
    <name type="scientific">Moraxella oculi</name>
    <dbReference type="NCBI Taxonomy" id="2940516"/>
    <lineage>
        <taxon>Bacteria</taxon>
        <taxon>Pseudomonadati</taxon>
        <taxon>Pseudomonadota</taxon>
        <taxon>Gammaproteobacteria</taxon>
        <taxon>Moraxellales</taxon>
        <taxon>Moraxellaceae</taxon>
        <taxon>Moraxella</taxon>
    </lineage>
</organism>
<keyword evidence="13" id="KW-1185">Reference proteome</keyword>
<evidence type="ECO:0000256" key="7">
    <source>
        <dbReference type="ARBA" id="ARBA00023065"/>
    </source>
</evidence>
<dbReference type="InterPro" id="IPR050298">
    <property type="entry name" value="Gram-neg_bact_OMP"/>
</dbReference>
<dbReference type="CDD" id="cd00342">
    <property type="entry name" value="gram_neg_porins"/>
    <property type="match status" value="1"/>
</dbReference>
<keyword evidence="3" id="KW-0813">Transport</keyword>
<evidence type="ECO:0000256" key="3">
    <source>
        <dbReference type="ARBA" id="ARBA00022448"/>
    </source>
</evidence>
<proteinExistence type="predicted"/>
<feature type="signal peptide" evidence="11">
    <location>
        <begin position="1"/>
        <end position="27"/>
    </location>
</feature>
<keyword evidence="5" id="KW-0812">Transmembrane</keyword>
<evidence type="ECO:0000313" key="12">
    <source>
        <dbReference type="EMBL" id="MFL1732704.1"/>
    </source>
</evidence>
<sequence length="368" mass="40901">MKRSVLNTAIKATATLAIATLTTETFAAPQISGRLYLSALYDNIDNKEHNTVTQTISDTKSDRLSLNSAGSRVRLTGEEKLTKDIDLEYRLEYSIFLDNDGEGKNFSARNTYLGFKHDDYGTVRVGRIFTPDDDIDYVDQSYLYASGSGLPFSYGGQRTNNTIQYISPKFNNGKTQIKLHYAMDENSDNNHGGKFTTFHDGVTKKQERDMIAGHILHEDTKYDAGISYTHAGDFSALRGMVSYKPNEKLTVGVIAQQTDYDSGNKELGALVSGLYSLDKTTNLYAQVGHANNYEGHKDGEQTKASIGAIKSLKNDDGIRLRTFGSLSYLDQTSYSYKDRQDGNGNTVKDLVRSEQNGFGLEVGLRYDF</sequence>
<comment type="subunit">
    <text evidence="2">Homotrimer.</text>
</comment>
<reference evidence="12 13" key="1">
    <citation type="submission" date="2024-11" db="EMBL/GenBank/DDBJ databases">
        <title>First Report of Moraxella oculi in Brazil in an Infectious Bovine Keratoconjunctivitis Outbreak.</title>
        <authorList>
            <person name="Carvalho C.V."/>
            <person name="Domingues R."/>
            <person name="Coutinho C."/>
            <person name="Honorio N.T.B.S."/>
            <person name="Faza D.R.L.R."/>
            <person name="Carvalho W.A."/>
            <person name="Machado A.B.F."/>
            <person name="Martins M.F."/>
            <person name="Gaspar E.B."/>
        </authorList>
    </citation>
    <scope>NUCLEOTIDE SEQUENCE [LARGE SCALE GENOMIC DNA]</scope>
    <source>
        <strain evidence="12 13">2117LE</strain>
    </source>
</reference>
<evidence type="ECO:0000256" key="1">
    <source>
        <dbReference type="ARBA" id="ARBA00004571"/>
    </source>
</evidence>
<gene>
    <name evidence="12" type="ORF">ACJHVH_06820</name>
</gene>
<dbReference type="InterPro" id="IPR023614">
    <property type="entry name" value="Porin_dom_sf"/>
</dbReference>
<dbReference type="PANTHER" id="PTHR34501">
    <property type="entry name" value="PROTEIN YDDL-RELATED"/>
    <property type="match status" value="1"/>
</dbReference>
<evidence type="ECO:0000256" key="4">
    <source>
        <dbReference type="ARBA" id="ARBA00022452"/>
    </source>
</evidence>
<keyword evidence="7" id="KW-0406">Ion transport</keyword>
<comment type="subcellular location">
    <subcellularLocation>
        <location evidence="1">Cell outer membrane</location>
        <topology evidence="1">Multi-pass membrane protein</topology>
    </subcellularLocation>
</comment>
<keyword evidence="10" id="KW-0998">Cell outer membrane</keyword>
<evidence type="ECO:0000313" key="13">
    <source>
        <dbReference type="Proteomes" id="UP001624684"/>
    </source>
</evidence>
<name>A0ABW8U9F5_9GAMM</name>
<evidence type="ECO:0000256" key="10">
    <source>
        <dbReference type="ARBA" id="ARBA00023237"/>
    </source>
</evidence>
<protein>
    <submittedName>
        <fullName evidence="12">Porin</fullName>
    </submittedName>
</protein>
<keyword evidence="6 11" id="KW-0732">Signal</keyword>
<evidence type="ECO:0000256" key="2">
    <source>
        <dbReference type="ARBA" id="ARBA00011233"/>
    </source>
</evidence>
<feature type="chain" id="PRO_5045813387" evidence="11">
    <location>
        <begin position="28"/>
        <end position="368"/>
    </location>
</feature>
<accession>A0ABW8U9F5</accession>
<keyword evidence="9" id="KW-0472">Membrane</keyword>
<comment type="caution">
    <text evidence="12">The sequence shown here is derived from an EMBL/GenBank/DDBJ whole genome shotgun (WGS) entry which is preliminary data.</text>
</comment>
<dbReference type="SUPFAM" id="SSF56935">
    <property type="entry name" value="Porins"/>
    <property type="match status" value="1"/>
</dbReference>
<dbReference type="RefSeq" id="WP_407069259.1">
    <property type="nucleotide sequence ID" value="NZ_JBJJXE010000010.1"/>
</dbReference>
<keyword evidence="8" id="KW-0626">Porin</keyword>
<evidence type="ECO:0000256" key="5">
    <source>
        <dbReference type="ARBA" id="ARBA00022692"/>
    </source>
</evidence>